<comment type="caution">
    <text evidence="2">The sequence shown here is derived from an EMBL/GenBank/DDBJ whole genome shotgun (WGS) entry which is preliminary data.</text>
</comment>
<keyword evidence="3" id="KW-1185">Reference proteome</keyword>
<feature type="active site" description="Proton acceptor" evidence="1">
    <location>
        <position position="185"/>
    </location>
</feature>
<dbReference type="OrthoDB" id="9801766at2"/>
<name>A0A094LU28_9GAMM</name>
<dbReference type="PANTHER" id="PTHR38474:SF1">
    <property type="entry name" value="SLR0299 PROTEIN"/>
    <property type="match status" value="1"/>
</dbReference>
<dbReference type="STRING" id="1515746.HR45_04580"/>
<dbReference type="Proteomes" id="UP000029264">
    <property type="component" value="Unassembled WGS sequence"/>
</dbReference>
<dbReference type="Pfam" id="PF00302">
    <property type="entry name" value="CAT"/>
    <property type="match status" value="1"/>
</dbReference>
<dbReference type="PIRSF" id="PIRSF000440">
    <property type="entry name" value="CAT"/>
    <property type="match status" value="1"/>
</dbReference>
<proteinExistence type="predicted"/>
<dbReference type="GO" id="GO:0008811">
    <property type="term" value="F:chloramphenicol O-acetyltransferase activity"/>
    <property type="evidence" value="ECO:0007669"/>
    <property type="project" value="InterPro"/>
</dbReference>
<evidence type="ECO:0000313" key="3">
    <source>
        <dbReference type="Proteomes" id="UP000029264"/>
    </source>
</evidence>
<accession>A0A094LU28</accession>
<gene>
    <name evidence="2" type="ORF">HR45_04580</name>
</gene>
<dbReference type="SMART" id="SM01059">
    <property type="entry name" value="CAT"/>
    <property type="match status" value="1"/>
</dbReference>
<dbReference type="InterPro" id="IPR001707">
    <property type="entry name" value="Cmp_AcTrfase"/>
</dbReference>
<evidence type="ECO:0000256" key="1">
    <source>
        <dbReference type="PIRSR" id="PIRSR000440-1"/>
    </source>
</evidence>
<dbReference type="eggNOG" id="COG4845">
    <property type="taxonomic scope" value="Bacteria"/>
</dbReference>
<dbReference type="EMBL" id="JPEO01000002">
    <property type="protein sequence ID" value="KFZ38703.1"/>
    <property type="molecule type" value="Genomic_DNA"/>
</dbReference>
<dbReference type="Gene3D" id="3.30.559.10">
    <property type="entry name" value="Chloramphenicol acetyltransferase-like domain"/>
    <property type="match status" value="1"/>
</dbReference>
<dbReference type="AlphaFoldDB" id="A0A094LU28"/>
<dbReference type="RefSeq" id="WP_037440061.1">
    <property type="nucleotide sequence ID" value="NZ_JPEO01000002.1"/>
</dbReference>
<evidence type="ECO:0000313" key="2">
    <source>
        <dbReference type="EMBL" id="KFZ38703.1"/>
    </source>
</evidence>
<protein>
    <recommendedName>
        <fullName evidence="4">Chloramphenicol acetyltransferase</fullName>
    </recommendedName>
</protein>
<dbReference type="InterPro" id="IPR023213">
    <property type="entry name" value="CAT-like_dom_sf"/>
</dbReference>
<dbReference type="PANTHER" id="PTHR38474">
    <property type="entry name" value="SLR0299 PROTEIN"/>
    <property type="match status" value="1"/>
</dbReference>
<sequence length="212" mass="25230">MDVVDIDTWKRKEHFMFFKDMDSPFFNLCFDLDITPLYQHIKQHKLPFYHALIYYVMDCVNRVEAFKYRYDSENVVKHDVLHPSFTVLNSEDELFKIITVLNTNNFQQFLCDCRERTTSQNSMIDTELQKRSDLIYITSIPWISFTSISHPIKLEKFDAVPRIAWGKYKKEQNKVLLPFSVQAHHAFIDGIHISKLKDVIEQNMDNLDHIFG</sequence>
<reference evidence="2 3" key="1">
    <citation type="submission" date="2014-06" db="EMBL/GenBank/DDBJ databases">
        <title>Shewanella sp. YQH10.</title>
        <authorList>
            <person name="Liu Y."/>
            <person name="Zeng R."/>
        </authorList>
    </citation>
    <scope>NUCLEOTIDE SEQUENCE [LARGE SCALE GENOMIC DNA]</scope>
    <source>
        <strain evidence="2 3">YQH10</strain>
    </source>
</reference>
<evidence type="ECO:0008006" key="4">
    <source>
        <dbReference type="Google" id="ProtNLM"/>
    </source>
</evidence>
<organism evidence="2 3">
    <name type="scientific">Shewanella mangrovi</name>
    <dbReference type="NCBI Taxonomy" id="1515746"/>
    <lineage>
        <taxon>Bacteria</taxon>
        <taxon>Pseudomonadati</taxon>
        <taxon>Pseudomonadota</taxon>
        <taxon>Gammaproteobacteria</taxon>
        <taxon>Alteromonadales</taxon>
        <taxon>Shewanellaceae</taxon>
        <taxon>Shewanella</taxon>
    </lineage>
</organism>
<dbReference type="SUPFAM" id="SSF52777">
    <property type="entry name" value="CoA-dependent acyltransferases"/>
    <property type="match status" value="1"/>
</dbReference>